<sequence>MIIRLTHCFRSILFVTVGCFAFCLHVGAQTVGQKPTVIHQTVSDNEAAALLMQHGDFDDARKVLLRAEKSDPDEPQTQFLLAMLDLQDKDYPAEIRRLRRMLVRHPKAARVRLELARAFFLAHDYDNAERQFRFASAGKLEPGIQININRFLARIRQLRKFTYNFSIAFAPDSNLNAGPAIDSVNLYGLPFQLSQAAQKHSGVGLALDVGGQWAQPVTGKIKFLFAGQLHRSQYVDGAFNDMTLSTSAGPRIVLRRWDVSLQGFAARRWYGGAVYSDTLGGGIDATYYVNARFGLQYGASRQHTNYPLNPLQSGLGTTLSLGGFYTPNSSTVIKTYISESRQTAAIASYANRSSLVSFTAYHDFSGGFSASVQPSYARTKYDAPLAAFGVVRNDRLVAAQLAILNRRIDYFGFTPRVIVSYASNRSNISLYTFNRTRVEMGLTRVF</sequence>
<dbReference type="Proteomes" id="UP001279660">
    <property type="component" value="Unassembled WGS sequence"/>
</dbReference>
<dbReference type="SUPFAM" id="SSF48452">
    <property type="entry name" value="TPR-like"/>
    <property type="match status" value="1"/>
</dbReference>
<feature type="signal peptide" evidence="1">
    <location>
        <begin position="1"/>
        <end position="28"/>
    </location>
</feature>
<feature type="domain" description="Surface lipoprotein assembly modifier C-terminal" evidence="2">
    <location>
        <begin position="163"/>
        <end position="446"/>
    </location>
</feature>
<name>A0ABU4PKK0_9SPHN</name>
<gene>
    <name evidence="3" type="ORF">SIL82_05340</name>
</gene>
<dbReference type="EMBL" id="JAWXXV010000001">
    <property type="protein sequence ID" value="MDX5983677.1"/>
    <property type="molecule type" value="Genomic_DNA"/>
</dbReference>
<feature type="chain" id="PRO_5045175428" evidence="1">
    <location>
        <begin position="29"/>
        <end position="446"/>
    </location>
</feature>
<dbReference type="Gene3D" id="1.25.40.10">
    <property type="entry name" value="Tetratricopeptide repeat domain"/>
    <property type="match status" value="1"/>
</dbReference>
<protein>
    <submittedName>
        <fullName evidence="3">Surface lipoprotein assembly modifier</fullName>
    </submittedName>
</protein>
<keyword evidence="4" id="KW-1185">Reference proteome</keyword>
<evidence type="ECO:0000259" key="2">
    <source>
        <dbReference type="Pfam" id="PF04575"/>
    </source>
</evidence>
<dbReference type="RefSeq" id="WP_154651297.1">
    <property type="nucleotide sequence ID" value="NZ_JAWXXV010000001.1"/>
</dbReference>
<keyword evidence="1" id="KW-0732">Signal</keyword>
<evidence type="ECO:0000313" key="3">
    <source>
        <dbReference type="EMBL" id="MDX5983677.1"/>
    </source>
</evidence>
<dbReference type="Pfam" id="PF13432">
    <property type="entry name" value="TPR_16"/>
    <property type="match status" value="1"/>
</dbReference>
<keyword evidence="3" id="KW-0449">Lipoprotein</keyword>
<evidence type="ECO:0000256" key="1">
    <source>
        <dbReference type="SAM" id="SignalP"/>
    </source>
</evidence>
<dbReference type="InterPro" id="IPR007655">
    <property type="entry name" value="Slam_C"/>
</dbReference>
<proteinExistence type="predicted"/>
<comment type="caution">
    <text evidence="3">The sequence shown here is derived from an EMBL/GenBank/DDBJ whole genome shotgun (WGS) entry which is preliminary data.</text>
</comment>
<evidence type="ECO:0000313" key="4">
    <source>
        <dbReference type="Proteomes" id="UP001279660"/>
    </source>
</evidence>
<organism evidence="3 4">
    <name type="scientific">Sphingomonas echinoides</name>
    <dbReference type="NCBI Taxonomy" id="59803"/>
    <lineage>
        <taxon>Bacteria</taxon>
        <taxon>Pseudomonadati</taxon>
        <taxon>Pseudomonadota</taxon>
        <taxon>Alphaproteobacteria</taxon>
        <taxon>Sphingomonadales</taxon>
        <taxon>Sphingomonadaceae</taxon>
        <taxon>Sphingomonas</taxon>
    </lineage>
</organism>
<accession>A0ABU4PKK0</accession>
<dbReference type="Pfam" id="PF04575">
    <property type="entry name" value="SlipAM"/>
    <property type="match status" value="1"/>
</dbReference>
<dbReference type="InterPro" id="IPR011990">
    <property type="entry name" value="TPR-like_helical_dom_sf"/>
</dbReference>
<reference evidence="3 4" key="1">
    <citation type="submission" date="2023-11" db="EMBL/GenBank/DDBJ databases">
        <title>MicrobeMod: A computational toolkit for identifying prokaryotic methylation and restriction-modification with nanopore sequencing.</title>
        <authorList>
            <person name="Crits-Christoph A."/>
            <person name="Kang S.C."/>
            <person name="Lee H."/>
            <person name="Ostrov N."/>
        </authorList>
    </citation>
    <scope>NUCLEOTIDE SEQUENCE [LARGE SCALE GENOMIC DNA]</scope>
    <source>
        <strain evidence="3 4">ATCC 14820</strain>
    </source>
</reference>